<dbReference type="Proteomes" id="UP000076881">
    <property type="component" value="Unassembled WGS sequence"/>
</dbReference>
<evidence type="ECO:0000313" key="2">
    <source>
        <dbReference type="Proteomes" id="UP000076881"/>
    </source>
</evidence>
<gene>
    <name evidence="1" type="ORF">LEL_02313</name>
</gene>
<accession>A0A168I6F8</accession>
<comment type="caution">
    <text evidence="1">The sequence shown here is derived from an EMBL/GenBank/DDBJ whole genome shotgun (WGS) entry which is preliminary data.</text>
</comment>
<reference evidence="1 2" key="1">
    <citation type="journal article" date="2016" name="Genome Biol. Evol.">
        <title>Divergent and convergent evolution of fungal pathogenicity.</title>
        <authorList>
            <person name="Shang Y."/>
            <person name="Xiao G."/>
            <person name="Zheng P."/>
            <person name="Cen K."/>
            <person name="Zhan S."/>
            <person name="Wang C."/>
        </authorList>
    </citation>
    <scope>NUCLEOTIDE SEQUENCE [LARGE SCALE GENOMIC DNA]</scope>
    <source>
        <strain evidence="1 2">RCEF 1005</strain>
    </source>
</reference>
<dbReference type="InterPro" id="IPR053209">
    <property type="entry name" value="Gramillin-biosynth_MTr"/>
</dbReference>
<dbReference type="STRING" id="1081108.A0A168I6F8"/>
<evidence type="ECO:0000313" key="1">
    <source>
        <dbReference type="EMBL" id="OAA78827.1"/>
    </source>
</evidence>
<name>A0A168I6F8_CORDF</name>
<dbReference type="EMBL" id="AZHF01000002">
    <property type="protein sequence ID" value="OAA78827.1"/>
    <property type="molecule type" value="Genomic_DNA"/>
</dbReference>
<dbReference type="AlphaFoldDB" id="A0A168I6F8"/>
<organism evidence="1 2">
    <name type="scientific">Akanthomyces lecanii RCEF 1005</name>
    <dbReference type="NCBI Taxonomy" id="1081108"/>
    <lineage>
        <taxon>Eukaryota</taxon>
        <taxon>Fungi</taxon>
        <taxon>Dikarya</taxon>
        <taxon>Ascomycota</taxon>
        <taxon>Pezizomycotina</taxon>
        <taxon>Sordariomycetes</taxon>
        <taxon>Hypocreomycetidae</taxon>
        <taxon>Hypocreales</taxon>
        <taxon>Cordycipitaceae</taxon>
        <taxon>Akanthomyces</taxon>
        <taxon>Cordyceps confragosa</taxon>
    </lineage>
</organism>
<dbReference type="OrthoDB" id="438641at2759"/>
<dbReference type="PANTHER" id="PTHR47643">
    <property type="entry name" value="TPR DOMAIN PROTEIN (AFU_ORTHOLOGUE AFUA_5G12710)"/>
    <property type="match status" value="1"/>
</dbReference>
<proteinExistence type="predicted"/>
<protein>
    <submittedName>
        <fullName evidence="1">TPR domain protein</fullName>
    </submittedName>
</protein>
<keyword evidence="2" id="KW-1185">Reference proteome</keyword>
<dbReference type="PANTHER" id="PTHR47643:SF2">
    <property type="entry name" value="TPR DOMAIN PROTEIN (AFU_ORTHOLOGUE AFUA_5G12710)"/>
    <property type="match status" value="1"/>
</dbReference>
<sequence length="196" mass="21211">MAANHLPRDQVIADFKADMISSNGVDSAVDFLMAYSASMPSASTASTQKPYMPCKTALDDLKPMLISQMKSQRHRRGRMVTVRVCTAPAIRLSAIVAVVEDTNGPAVPLLLYSPPASSAARADTILPEGAVCIIKEPSLKPKKEKDTYSIRVDHVTEIVFLAETDSRVPDAWKKPKPAASSAEIRLQGNAHVRAQN</sequence>